<reference evidence="2 4" key="2">
    <citation type="submission" date="2018-06" db="EMBL/GenBank/DDBJ databases">
        <authorList>
            <consortium name="Pathogen Informatics"/>
            <person name="Doyle S."/>
        </authorList>
    </citation>
    <scope>NUCLEOTIDE SEQUENCE [LARGE SCALE GENOMIC DNA]</scope>
    <source>
        <strain evidence="2 4">NCTC11224</strain>
    </source>
</reference>
<dbReference type="EMBL" id="UAVW01000001">
    <property type="protein sequence ID" value="SQB04748.1"/>
    <property type="molecule type" value="Genomic_DNA"/>
</dbReference>
<keyword evidence="4" id="KW-1185">Reference proteome</keyword>
<accession>A0A174CYN6</accession>
<name>A0A174CYN6_9FIRM</name>
<evidence type="ECO:0000313" key="1">
    <source>
        <dbReference type="EMBL" id="CUO16706.1"/>
    </source>
</evidence>
<proteinExistence type="predicted"/>
<evidence type="ECO:0000313" key="2">
    <source>
        <dbReference type="EMBL" id="SQB04748.1"/>
    </source>
</evidence>
<dbReference type="RefSeq" id="WP_022201972.1">
    <property type="nucleotide sequence ID" value="NZ_CATYWZ010000010.1"/>
</dbReference>
<evidence type="ECO:0000313" key="4">
    <source>
        <dbReference type="Proteomes" id="UP000251853"/>
    </source>
</evidence>
<reference evidence="1 3" key="1">
    <citation type="submission" date="2015-09" db="EMBL/GenBank/DDBJ databases">
        <authorList>
            <consortium name="Pathogen Informatics"/>
        </authorList>
    </citation>
    <scope>NUCLEOTIDE SEQUENCE [LARGE SCALE GENOMIC DNA]</scope>
    <source>
        <strain evidence="1 3">2789STDY5834865</strain>
    </source>
</reference>
<dbReference type="Proteomes" id="UP000251853">
    <property type="component" value="Unassembled WGS sequence"/>
</dbReference>
<protein>
    <submittedName>
        <fullName evidence="1">Uncharacterized protein</fullName>
    </submittedName>
</protein>
<sequence length="233" mass="26038">MKNKRSIDWFPPGNTFKRKLGFIFCCTGIMSILNSGIAMAQSSVLLVSETRAEEAYGPGIEAEQTETMRIRAIVKEVEDEKILVESQSEETYCGEILLHTSVYDTRFVNGESGFRAELSDIKAGDVIYADIRTTVAESLPPQTTAEIIISQMPEGVSAPDYILTDAFERQEDESWCLVSSSGTVYQVPKDCPVISYGMNELSSFRIISESNKLLVWLDEANTVQRIVKLPARW</sequence>
<dbReference type="EMBL" id="CZAB01000003">
    <property type="protein sequence ID" value="CUO16706.1"/>
    <property type="molecule type" value="Genomic_DNA"/>
</dbReference>
<dbReference type="Proteomes" id="UP000095512">
    <property type="component" value="Unassembled WGS sequence"/>
</dbReference>
<organism evidence="1 3">
    <name type="scientific">Enterocloster clostridioformis</name>
    <dbReference type="NCBI Taxonomy" id="1531"/>
    <lineage>
        <taxon>Bacteria</taxon>
        <taxon>Bacillati</taxon>
        <taxon>Bacillota</taxon>
        <taxon>Clostridia</taxon>
        <taxon>Lachnospirales</taxon>
        <taxon>Lachnospiraceae</taxon>
        <taxon>Enterocloster</taxon>
    </lineage>
</organism>
<dbReference type="AlphaFoldDB" id="A0A174CYN6"/>
<evidence type="ECO:0000313" key="3">
    <source>
        <dbReference type="Proteomes" id="UP000095512"/>
    </source>
</evidence>
<gene>
    <name evidence="1" type="ORF">ERS852480_00560</name>
    <name evidence="2" type="ORF">NCTC11224_01168</name>
</gene>